<comment type="caution">
    <text evidence="1">The sequence shown here is derived from an EMBL/GenBank/DDBJ whole genome shotgun (WGS) entry which is preliminary data.</text>
</comment>
<evidence type="ECO:0000313" key="2">
    <source>
        <dbReference type="Proteomes" id="UP000572680"/>
    </source>
</evidence>
<dbReference type="Proteomes" id="UP000572680">
    <property type="component" value="Unassembled WGS sequence"/>
</dbReference>
<gene>
    <name evidence="1" type="ORF">HNR61_002510</name>
</gene>
<evidence type="ECO:0000313" key="1">
    <source>
        <dbReference type="EMBL" id="MBA8950879.1"/>
    </source>
</evidence>
<proteinExistence type="predicted"/>
<accession>A0A7W3QKT9</accession>
<dbReference type="RefSeq" id="WP_182843296.1">
    <property type="nucleotide sequence ID" value="NZ_BAAALP010000039.1"/>
</dbReference>
<protein>
    <recommendedName>
        <fullName evidence="3">DNA-binding protein</fullName>
    </recommendedName>
</protein>
<evidence type="ECO:0008006" key="3">
    <source>
        <dbReference type="Google" id="ProtNLM"/>
    </source>
</evidence>
<reference evidence="1 2" key="1">
    <citation type="submission" date="2020-08" db="EMBL/GenBank/DDBJ databases">
        <title>Genomic Encyclopedia of Type Strains, Phase IV (KMG-IV): sequencing the most valuable type-strain genomes for metagenomic binning, comparative biology and taxonomic classification.</title>
        <authorList>
            <person name="Goeker M."/>
        </authorList>
    </citation>
    <scope>NUCLEOTIDE SEQUENCE [LARGE SCALE GENOMIC DNA]</scope>
    <source>
        <strain evidence="1 2">DSM 44197</strain>
    </source>
</reference>
<sequence>MSVALPAEPYASIVYVEWARAVAPDQVGHAEELVGRVAERLRRGYEKPGRAVDDLRREAGALPAHHRPWFWDTVGHRMSAAVGGSWRASRMQKAAASCYTRAREAEREYGLPIDTAYAVENALLFARHGTLPGKELATHQRWLTETFPAEDAHREFVRFALEWGRGGGPLAADLPRRLRATAKAAGLGLDEDARVLGEVLAGARTASLPDGLLDGAAKVFAKARPGDGARQGLVDLLPDNDTDGGALLRMLDAAGLIDAMAAGEVEPTGGLAAWLGRFPYQYGYERVTYGGVTTQPMAEELFGVIERLAPRVRAAGVPVRIHQTRYRHGHVDADLADALLAAGIPIADTENHQVHFWGEASRRDLKALAADPVLGKRLEGTVHASRTDTFMRRAAGGTALSVLSNLPGLEKSVQERLVRLIRQVEGGGLHAADDAMTELDGLLDLPTIDALKDIEDPLAGLDLVGPLGRALRDGIPAELGWPALDAAVEELGEVAGVTATWPVLTVYGTDRAIAVDHAGRRGECSFPLPEGARVLTVHYAGGDFLVGVRTTERTSSHHERPELAFWASSPEDRFIPEDPWGMNPCHNPLTGAFGFQFATADGRHDGERVLRPGDRHGIGRHERQLSDGTRVWSADSRIDDASDWAEVDPATGERVRAGSLPAFFTEVTPPEGKQWSWDDLSYAPLPDGVTSPLGQANGVVGFRIMCRTKEFGVKETGYEIEGVDGRRATFAGGPRMGDPWGIVRMPEGGADMVVTQHSLNYFGLMRAHAADGTDTAMWEVRAFPNPQEDPREDPRNRPVFPPPAFWHFLTPRDPASSKALRNVTDDAVRELLRAEPGGEAAAVARVLPEVTHPAIAAGVAEAVARAARVLRLRETVSDRVARVRSGALVRPPVPVPDTELTAALRVLLGTDVKVTSRPDILTSILAEGGYLAGEIDETTREMSRTGLPRDWLPLLGRIDAVAWRLVSAATRDEERPALAELLRAWTGTPFARPGTWRTGKARGSALTGLARTGVLGPITSPTGTYAFVQPVDAPEPADATGVEVVTVERDDAARLRRLLELYEEHGSVRPGDDAVDAFAAATGVRRVFALLALDGLPWRRHLGSDFTTNFEAHDRMLRAKPYKGSKSLGSEYESLTKELTLPGRLELLAAGIPDDPAELWAPGGDRAAAERMAKVWADRVGVTVPLDEAVLEGLEKELGLSSGMSEHWARRLAEPRTGEPTDPGLMLAAGKYGMGLYRKDDHGEPGQQYFDDPYENLVSVLLWALTERPVGTPALAGVPSMHAHLRAMLDSPNMYVPLGYHALARNAEELVARFGPGTHPVPKVTAQSKDCAVHDDGLLVVEAGNLSLWKPYVRTSGFADPEAFDRVLRTCADHGLDTLADAVRAVETLYDSGLSRMVARMADSPVPTGHYEANPRLSVPDLVAEVAEETGTSEDAAALYLQLLTLARPTDRNVRKWNGWSPAKHKKAQAELAEVGLIDQGKRSRAGRTAFVPGQWTDLKAPSLPVETSKLRTHLARVNAKKEVEGPHLVLLPPVPLHEMFANAWSAR</sequence>
<dbReference type="EMBL" id="JACJIA010000003">
    <property type="protein sequence ID" value="MBA8950879.1"/>
    <property type="molecule type" value="Genomic_DNA"/>
</dbReference>
<keyword evidence="2" id="KW-1185">Reference proteome</keyword>
<name>A0A7W3QKT9_ACTNM</name>
<organism evidence="1 2">
    <name type="scientific">Actinomadura namibiensis</name>
    <dbReference type="NCBI Taxonomy" id="182080"/>
    <lineage>
        <taxon>Bacteria</taxon>
        <taxon>Bacillati</taxon>
        <taxon>Actinomycetota</taxon>
        <taxon>Actinomycetes</taxon>
        <taxon>Streptosporangiales</taxon>
        <taxon>Thermomonosporaceae</taxon>
        <taxon>Actinomadura</taxon>
    </lineage>
</organism>